<dbReference type="AlphaFoldDB" id="A0A8H5ZP89"/>
<evidence type="ECO:0000256" key="1">
    <source>
        <dbReference type="SAM" id="MobiDB-lite"/>
    </source>
</evidence>
<feature type="compositionally biased region" description="Polar residues" evidence="1">
    <location>
        <begin position="452"/>
        <end position="461"/>
    </location>
</feature>
<dbReference type="InterPro" id="IPR036638">
    <property type="entry name" value="HLH_DNA-bd_sf"/>
</dbReference>
<dbReference type="GO" id="GO:0046983">
    <property type="term" value="F:protein dimerization activity"/>
    <property type="evidence" value="ECO:0007669"/>
    <property type="project" value="InterPro"/>
</dbReference>
<comment type="caution">
    <text evidence="3">The sequence shown here is derived from an EMBL/GenBank/DDBJ whole genome shotgun (WGS) entry which is preliminary data.</text>
</comment>
<dbReference type="EMBL" id="WNKQ01000001">
    <property type="protein sequence ID" value="KAF5853946.1"/>
    <property type="molecule type" value="Genomic_DNA"/>
</dbReference>
<feature type="domain" description="BHLH" evidence="2">
    <location>
        <begin position="543"/>
        <end position="594"/>
    </location>
</feature>
<dbReference type="Pfam" id="PF00010">
    <property type="entry name" value="HLH"/>
    <property type="match status" value="1"/>
</dbReference>
<organism evidence="3 4">
    <name type="scientific">Cochliobolus sativus</name>
    <name type="common">Common root rot and spot blotch fungus</name>
    <name type="synonym">Bipolaris sorokiniana</name>
    <dbReference type="NCBI Taxonomy" id="45130"/>
    <lineage>
        <taxon>Eukaryota</taxon>
        <taxon>Fungi</taxon>
        <taxon>Dikarya</taxon>
        <taxon>Ascomycota</taxon>
        <taxon>Pezizomycotina</taxon>
        <taxon>Dothideomycetes</taxon>
        <taxon>Pleosporomycetidae</taxon>
        <taxon>Pleosporales</taxon>
        <taxon>Pleosporineae</taxon>
        <taxon>Pleosporaceae</taxon>
        <taxon>Bipolaris</taxon>
    </lineage>
</organism>
<feature type="region of interest" description="Disordered" evidence="1">
    <location>
        <begin position="404"/>
        <end position="426"/>
    </location>
</feature>
<sequence length="606" mass="66337">MELLMRASARLTFTTALCAQAPPIHQKPDPNAAPPAVIVTATTEATAIAIRPTSSRHTAPNTSQQRPDSLNRRASHHHRRWTGPPNALILSPPPAIRPRPSTLIPHPHHSPLSTLRPILLPALQPGGTVAPVVRGARGCYGRRPPSSRHERQGPAAIWLYATPVPSITATSSTDKSGPDTFADDFFDNAAPHYDNNGPSLLSDMENQQLDNFFSSTNPFDLLDPQHIPPALDDKSTAHDYNNWEDFIAPPTVHRVTSTIPDQARLQTTFQQEPHHASSSSLHSSFLANTQDELQAAATLFNHAQPSYTNGRLHSFPEQPAAASNFLTNVAPSLNHAPLPMSVQPHGLMNQRMPSLLPNHGGHALDPQFPPQWTNKAPQHTQTDFGPPLQKIDLKRSYTFGTDNSFNSPSGYSGANGRSAEHSAARHSINDVEETHQHLLRAVAGIDTARTTSVAYQDSSSAVAGASRDDDDEEQSDDSASQEEHDDRPAKRRKKSIAQPGKETPRKAARNGKARKTSLTDESKKKRTAASTQKTHRENLTEEQKRNNHILSEQKRRDLIKQGYKDLNEVVPAVRGGGLSKSQILVEAATFLEKLIEDNIAYRKVAG</sequence>
<dbReference type="InterPro" id="IPR011598">
    <property type="entry name" value="bHLH_dom"/>
</dbReference>
<dbReference type="SUPFAM" id="SSF47459">
    <property type="entry name" value="HLH, helix-loop-helix DNA-binding domain"/>
    <property type="match status" value="1"/>
</dbReference>
<feature type="region of interest" description="Disordered" evidence="1">
    <location>
        <begin position="360"/>
        <end position="388"/>
    </location>
</feature>
<evidence type="ECO:0000259" key="2">
    <source>
        <dbReference type="PROSITE" id="PS50888"/>
    </source>
</evidence>
<protein>
    <recommendedName>
        <fullName evidence="2">BHLH domain-containing protein</fullName>
    </recommendedName>
</protein>
<dbReference type="Proteomes" id="UP000624244">
    <property type="component" value="Unassembled WGS sequence"/>
</dbReference>
<feature type="region of interest" description="Disordered" evidence="1">
    <location>
        <begin position="452"/>
        <end position="552"/>
    </location>
</feature>
<proteinExistence type="predicted"/>
<evidence type="ECO:0000313" key="4">
    <source>
        <dbReference type="Proteomes" id="UP000624244"/>
    </source>
</evidence>
<evidence type="ECO:0000313" key="3">
    <source>
        <dbReference type="EMBL" id="KAF5853946.1"/>
    </source>
</evidence>
<feature type="compositionally biased region" description="Acidic residues" evidence="1">
    <location>
        <begin position="468"/>
        <end position="480"/>
    </location>
</feature>
<feature type="compositionally biased region" description="Basic residues" evidence="1">
    <location>
        <begin position="506"/>
        <end position="515"/>
    </location>
</feature>
<accession>A0A8H5ZP89</accession>
<dbReference type="Gene3D" id="4.10.280.10">
    <property type="entry name" value="Helix-loop-helix DNA-binding domain"/>
    <property type="match status" value="1"/>
</dbReference>
<name>A0A8H5ZP89_COCSA</name>
<reference evidence="3" key="1">
    <citation type="submission" date="2019-11" db="EMBL/GenBank/DDBJ databases">
        <title>Bipolaris sorokiniana Genome sequencing.</title>
        <authorList>
            <person name="Wang H."/>
        </authorList>
    </citation>
    <scope>NUCLEOTIDE SEQUENCE</scope>
</reference>
<feature type="compositionally biased region" description="Polar residues" evidence="1">
    <location>
        <begin position="55"/>
        <end position="68"/>
    </location>
</feature>
<dbReference type="SMART" id="SM00353">
    <property type="entry name" value="HLH"/>
    <property type="match status" value="1"/>
</dbReference>
<gene>
    <name evidence="3" type="ORF">GGP41_006732</name>
</gene>
<feature type="region of interest" description="Disordered" evidence="1">
    <location>
        <begin position="50"/>
        <end position="92"/>
    </location>
</feature>
<feature type="compositionally biased region" description="Polar residues" evidence="1">
    <location>
        <begin position="370"/>
        <end position="383"/>
    </location>
</feature>
<feature type="compositionally biased region" description="Basic and acidic residues" evidence="1">
    <location>
        <begin position="534"/>
        <end position="552"/>
    </location>
</feature>
<dbReference type="PROSITE" id="PS50888">
    <property type="entry name" value="BHLH"/>
    <property type="match status" value="1"/>
</dbReference>